<proteinExistence type="predicted"/>
<gene>
    <name evidence="1" type="ORF">DCM83_21120</name>
</gene>
<organism evidence="1 2">
    <name type="scientific">Bradyrhizobium betae</name>
    <dbReference type="NCBI Taxonomy" id="244734"/>
    <lineage>
        <taxon>Bacteria</taxon>
        <taxon>Pseudomonadati</taxon>
        <taxon>Pseudomonadota</taxon>
        <taxon>Alphaproteobacteria</taxon>
        <taxon>Hyphomicrobiales</taxon>
        <taxon>Nitrobacteraceae</taxon>
        <taxon>Bradyrhizobium</taxon>
    </lineage>
</organism>
<protein>
    <submittedName>
        <fullName evidence="1">Uncharacterized protein</fullName>
    </submittedName>
</protein>
<evidence type="ECO:0000313" key="2">
    <source>
        <dbReference type="Proteomes" id="UP001058872"/>
    </source>
</evidence>
<sequence length="120" mass="13233">MRHSPSIVPLDRLDREIYLVLEDFGARAGCAWRETDEQDTDRETVLRDLLSGQYAYPLKIVAFNAIEGWSHDATEDIANALADRAVQDGIDLSPALEAFVSANSSRPFGFQLALPLRGAA</sequence>
<evidence type="ECO:0000313" key="1">
    <source>
        <dbReference type="EMBL" id="UUO67459.1"/>
    </source>
</evidence>
<dbReference type="AlphaFoldDB" id="A0AAE9NCV4"/>
<dbReference type="Proteomes" id="UP001058872">
    <property type="component" value="Chromosome"/>
</dbReference>
<reference evidence="1" key="1">
    <citation type="submission" date="2018-04" db="EMBL/GenBank/DDBJ databases">
        <title>Genomes of Endosymbiotic and Endophytic Bradyrhizobium Publication status.</title>
        <authorList>
            <person name="Guha S."/>
            <person name="Jorrin B."/>
            <person name="Sarkar M."/>
            <person name="Poole P.S."/>
            <person name="DasGupta M."/>
        </authorList>
    </citation>
    <scope>NUCLEOTIDE SEQUENCE</scope>
    <source>
        <strain evidence="1">WBOS16</strain>
    </source>
</reference>
<dbReference type="RefSeq" id="WP_257179857.1">
    <property type="nucleotide sequence ID" value="NZ_CP028989.1"/>
</dbReference>
<name>A0AAE9NCV4_9BRAD</name>
<dbReference type="EMBL" id="CP028989">
    <property type="protein sequence ID" value="UUO67459.1"/>
    <property type="molecule type" value="Genomic_DNA"/>
</dbReference>
<accession>A0AAE9NCV4</accession>